<keyword evidence="7" id="KW-1185">Reference proteome</keyword>
<dbReference type="GeneID" id="116939924"/>
<dbReference type="Pfam" id="PF00335">
    <property type="entry name" value="Tetraspanin"/>
    <property type="match status" value="1"/>
</dbReference>
<keyword evidence="2 6" id="KW-0812">Transmembrane</keyword>
<feature type="transmembrane region" description="Helical" evidence="6">
    <location>
        <begin position="161"/>
        <end position="181"/>
    </location>
</feature>
<dbReference type="Gene3D" id="1.10.1450.10">
    <property type="entry name" value="Tetraspanin"/>
    <property type="match status" value="1"/>
</dbReference>
<dbReference type="CDD" id="cd03165">
    <property type="entry name" value="NET-5_like_LEL"/>
    <property type="match status" value="1"/>
</dbReference>
<feature type="compositionally biased region" description="Acidic residues" evidence="5">
    <location>
        <begin position="22"/>
        <end position="36"/>
    </location>
</feature>
<dbReference type="PANTHER" id="PTHR19282:SF40">
    <property type="entry name" value="TETRASPANIN-4"/>
    <property type="match status" value="1"/>
</dbReference>
<dbReference type="InterPro" id="IPR008952">
    <property type="entry name" value="Tetraspanin_EC2_sf"/>
</dbReference>
<reference evidence="8" key="1">
    <citation type="submission" date="2025-08" db="UniProtKB">
        <authorList>
            <consortium name="RefSeq"/>
        </authorList>
    </citation>
    <scope>IDENTIFICATION</scope>
    <source>
        <tissue evidence="8">Sperm</tissue>
    </source>
</reference>
<gene>
    <name evidence="8" type="primary">LOC116939924</name>
</gene>
<evidence type="ECO:0000256" key="1">
    <source>
        <dbReference type="ARBA" id="ARBA00004141"/>
    </source>
</evidence>
<evidence type="ECO:0000256" key="2">
    <source>
        <dbReference type="ARBA" id="ARBA00022692"/>
    </source>
</evidence>
<sequence>MNHSDSADSAGTPSGSPSLDSQDFDEREGGGDGDVDGDGGSFHRYSGFYAAGAQCPAGSTFAGVRAGTGAGAKETGRGLAKGPSKYVVFYLDLSFVFLLEFKRCNMAQSCIYCLKYLMFIFNLVFWLGGCGILGVGIWLSVTQGNFATLSPAFPLLTAANLLIAGGTIMMIVGFLGCLGAIKENRALLLTFFILLLIIFTLQLIGGILFIVYEDVIDSYAQKDLIHGLKLYGQQGNVGLTNAWNIVQTDFHCCGVGNYTDWFDVFKKKQVPDSCCLEYSNGCGSILTSITNINSGCYDKVKAWLQEHLMVVGIFGLCIALIQVLGMAFAMIMYCQLRSESKFYD</sequence>
<dbReference type="RefSeq" id="XP_032804869.1">
    <property type="nucleotide sequence ID" value="XM_032948978.1"/>
</dbReference>
<evidence type="ECO:0000256" key="4">
    <source>
        <dbReference type="ARBA" id="ARBA00023136"/>
    </source>
</evidence>
<dbReference type="AlphaFoldDB" id="A0AAJ7STC9"/>
<keyword evidence="3 6" id="KW-1133">Transmembrane helix</keyword>
<evidence type="ECO:0000256" key="3">
    <source>
        <dbReference type="ARBA" id="ARBA00022989"/>
    </source>
</evidence>
<feature type="compositionally biased region" description="Polar residues" evidence="5">
    <location>
        <begin position="1"/>
        <end position="21"/>
    </location>
</feature>
<evidence type="ECO:0000313" key="8">
    <source>
        <dbReference type="RefSeq" id="XP_032804869.1"/>
    </source>
</evidence>
<dbReference type="PANTHER" id="PTHR19282">
    <property type="entry name" value="TETRASPANIN"/>
    <property type="match status" value="1"/>
</dbReference>
<dbReference type="GO" id="GO:0005886">
    <property type="term" value="C:plasma membrane"/>
    <property type="evidence" value="ECO:0007669"/>
    <property type="project" value="TreeGrafter"/>
</dbReference>
<evidence type="ECO:0000256" key="6">
    <source>
        <dbReference type="SAM" id="Phobius"/>
    </source>
</evidence>
<name>A0AAJ7STC9_PETMA</name>
<dbReference type="PRINTS" id="PR00259">
    <property type="entry name" value="TMFOUR"/>
</dbReference>
<feature type="region of interest" description="Disordered" evidence="5">
    <location>
        <begin position="1"/>
        <end position="36"/>
    </location>
</feature>
<feature type="transmembrane region" description="Helical" evidence="6">
    <location>
        <begin position="188"/>
        <end position="212"/>
    </location>
</feature>
<dbReference type="SUPFAM" id="SSF48652">
    <property type="entry name" value="Tetraspanin"/>
    <property type="match status" value="1"/>
</dbReference>
<protein>
    <submittedName>
        <fullName evidence="8">Tetraspanin-4-like isoform X1</fullName>
    </submittedName>
</protein>
<dbReference type="KEGG" id="pmrn:116939924"/>
<keyword evidence="4 6" id="KW-0472">Membrane</keyword>
<evidence type="ECO:0000256" key="5">
    <source>
        <dbReference type="SAM" id="MobiDB-lite"/>
    </source>
</evidence>
<dbReference type="InterPro" id="IPR018499">
    <property type="entry name" value="Tetraspanin/Peripherin"/>
</dbReference>
<accession>A0AAJ7STC9</accession>
<evidence type="ECO:0000313" key="7">
    <source>
        <dbReference type="Proteomes" id="UP001318040"/>
    </source>
</evidence>
<comment type="subcellular location">
    <subcellularLocation>
        <location evidence="1">Membrane</location>
        <topology evidence="1">Multi-pass membrane protein</topology>
    </subcellularLocation>
</comment>
<dbReference type="Proteomes" id="UP001318040">
    <property type="component" value="Chromosome 7"/>
</dbReference>
<feature type="transmembrane region" description="Helical" evidence="6">
    <location>
        <begin position="116"/>
        <end position="141"/>
    </location>
</feature>
<feature type="transmembrane region" description="Helical" evidence="6">
    <location>
        <begin position="308"/>
        <end position="333"/>
    </location>
</feature>
<organism evidence="7 8">
    <name type="scientific">Petromyzon marinus</name>
    <name type="common">Sea lamprey</name>
    <dbReference type="NCBI Taxonomy" id="7757"/>
    <lineage>
        <taxon>Eukaryota</taxon>
        <taxon>Metazoa</taxon>
        <taxon>Chordata</taxon>
        <taxon>Craniata</taxon>
        <taxon>Vertebrata</taxon>
        <taxon>Cyclostomata</taxon>
        <taxon>Hyperoartia</taxon>
        <taxon>Petromyzontiformes</taxon>
        <taxon>Petromyzontidae</taxon>
        <taxon>Petromyzon</taxon>
    </lineage>
</organism>
<proteinExistence type="predicted"/>